<evidence type="ECO:0000256" key="1">
    <source>
        <dbReference type="ARBA" id="ARBA00002190"/>
    </source>
</evidence>
<keyword evidence="9" id="KW-1185">Reference proteome</keyword>
<dbReference type="InterPro" id="IPR001207">
    <property type="entry name" value="Transposase_mutator"/>
</dbReference>
<feature type="region of interest" description="Disordered" evidence="7">
    <location>
        <begin position="50"/>
        <end position="73"/>
    </location>
</feature>
<dbReference type="EMBL" id="CP031165">
    <property type="protein sequence ID" value="AXV06625.1"/>
    <property type="molecule type" value="Genomic_DNA"/>
</dbReference>
<dbReference type="OrthoDB" id="9793302at2"/>
<dbReference type="NCBIfam" id="NF033543">
    <property type="entry name" value="transpos_IS256"/>
    <property type="match status" value="1"/>
</dbReference>
<keyword evidence="3 6" id="KW-0815">Transposition</keyword>
<evidence type="ECO:0000256" key="6">
    <source>
        <dbReference type="RuleBase" id="RU365089"/>
    </source>
</evidence>
<dbReference type="Proteomes" id="UP000264006">
    <property type="component" value="Chromosome"/>
</dbReference>
<dbReference type="GO" id="GO:0006313">
    <property type="term" value="P:DNA transposition"/>
    <property type="evidence" value="ECO:0007669"/>
    <property type="project" value="UniProtKB-UniRule"/>
</dbReference>
<reference evidence="8 9" key="1">
    <citation type="submission" date="2018-09" db="EMBL/GenBank/DDBJ databases">
        <title>Complete genome sequence of Euzebya sp. DY32-46 isolated from seawater of Pacific Ocean.</title>
        <authorList>
            <person name="Xu L."/>
            <person name="Wu Y.-H."/>
            <person name="Xu X.-W."/>
        </authorList>
    </citation>
    <scope>NUCLEOTIDE SEQUENCE [LARGE SCALE GENOMIC DNA]</scope>
    <source>
        <strain evidence="8 9">DY32-46</strain>
    </source>
</reference>
<keyword evidence="4 6" id="KW-0238">DNA-binding</keyword>
<dbReference type="AlphaFoldDB" id="A0A346XWM8"/>
<dbReference type="GO" id="GO:0004803">
    <property type="term" value="F:transposase activity"/>
    <property type="evidence" value="ECO:0007669"/>
    <property type="project" value="UniProtKB-UniRule"/>
</dbReference>
<evidence type="ECO:0000256" key="3">
    <source>
        <dbReference type="ARBA" id="ARBA00022578"/>
    </source>
</evidence>
<evidence type="ECO:0000256" key="7">
    <source>
        <dbReference type="SAM" id="MobiDB-lite"/>
    </source>
</evidence>
<keyword evidence="5 6" id="KW-0233">DNA recombination</keyword>
<dbReference type="Pfam" id="PF00872">
    <property type="entry name" value="Transposase_mut"/>
    <property type="match status" value="1"/>
</dbReference>
<keyword evidence="6" id="KW-0814">Transposable element</keyword>
<evidence type="ECO:0000256" key="4">
    <source>
        <dbReference type="ARBA" id="ARBA00023125"/>
    </source>
</evidence>
<evidence type="ECO:0000313" key="9">
    <source>
        <dbReference type="Proteomes" id="UP000264006"/>
    </source>
</evidence>
<gene>
    <name evidence="8" type="ORF">DVS28_a1940</name>
</gene>
<organism evidence="8 9">
    <name type="scientific">Euzebya pacifica</name>
    <dbReference type="NCBI Taxonomy" id="1608957"/>
    <lineage>
        <taxon>Bacteria</taxon>
        <taxon>Bacillati</taxon>
        <taxon>Actinomycetota</taxon>
        <taxon>Nitriliruptoria</taxon>
        <taxon>Euzebyales</taxon>
    </lineage>
</organism>
<evidence type="ECO:0000256" key="5">
    <source>
        <dbReference type="ARBA" id="ARBA00023172"/>
    </source>
</evidence>
<evidence type="ECO:0000313" key="8">
    <source>
        <dbReference type="EMBL" id="AXV06625.1"/>
    </source>
</evidence>
<sequence length="281" mass="30897">MAATDNDLLTDVAANLLTDEHRTVFRDLLQGALQQLIEEELTASIGAALHQRTDGRTGQRNGHRPPRTLSTPAGDVELAIPKVRKGNFYPSLLEPRRRVDQALWAVIMTAYVKGTSTRKVDDLVKALGVDSGVSKSTVSRICAEIDEHVEAFRSRTLAHTDFPYVFCDATYVKGRVGRHVVSRAIVVAFGVATDGTREVLGLDVGDSEDEAFWGQFLKGLKTRGLIGVRLVISDAHEGLKAAIRRHLQGVAWQRCRVHFNRNVLARVGKAHGEMVTVEGTR</sequence>
<dbReference type="PANTHER" id="PTHR33217:SF7">
    <property type="entry name" value="TRANSPOSASE FOR INSERTION SEQUENCE ELEMENT IS1081"/>
    <property type="match status" value="1"/>
</dbReference>
<comment type="similarity">
    <text evidence="2 6">Belongs to the transposase mutator family.</text>
</comment>
<dbReference type="PANTHER" id="PTHR33217">
    <property type="entry name" value="TRANSPOSASE FOR INSERTION SEQUENCE ELEMENT IS1081"/>
    <property type="match status" value="1"/>
</dbReference>
<name>A0A346XWM8_9ACTN</name>
<evidence type="ECO:0000256" key="2">
    <source>
        <dbReference type="ARBA" id="ARBA00010961"/>
    </source>
</evidence>
<proteinExistence type="inferred from homology"/>
<accession>A0A346XWM8</accession>
<dbReference type="GO" id="GO:0003677">
    <property type="term" value="F:DNA binding"/>
    <property type="evidence" value="ECO:0007669"/>
    <property type="project" value="UniProtKB-UniRule"/>
</dbReference>
<comment type="function">
    <text evidence="1 6">Required for the transposition of the insertion element.</text>
</comment>
<protein>
    <recommendedName>
        <fullName evidence="6">Mutator family transposase</fullName>
    </recommendedName>
</protein>
<dbReference type="KEGG" id="euz:DVS28_a1940"/>